<reference evidence="2" key="1">
    <citation type="submission" date="2019-09" db="EMBL/GenBank/DDBJ databases">
        <authorList>
            <person name="Zhang L."/>
        </authorList>
    </citation>
    <scope>NUCLEOTIDE SEQUENCE</scope>
</reference>
<dbReference type="EMBL" id="LR721787">
    <property type="protein sequence ID" value="VVW80526.1"/>
    <property type="molecule type" value="Genomic_DNA"/>
</dbReference>
<organism evidence="2">
    <name type="scientific">Nymphaea colorata</name>
    <name type="common">pocket water lily</name>
    <dbReference type="NCBI Taxonomy" id="210225"/>
    <lineage>
        <taxon>Eukaryota</taxon>
        <taxon>Viridiplantae</taxon>
        <taxon>Streptophyta</taxon>
        <taxon>Embryophyta</taxon>
        <taxon>Tracheophyta</taxon>
        <taxon>Spermatophyta</taxon>
        <taxon>Magnoliopsida</taxon>
        <taxon>Nymphaeales</taxon>
        <taxon>Nymphaeaceae</taxon>
        <taxon>Nymphaea</taxon>
    </lineage>
</organism>
<protein>
    <submittedName>
        <fullName evidence="2">Uncharacterized protein</fullName>
    </submittedName>
</protein>
<dbReference type="AlphaFoldDB" id="A0A5K1H030"/>
<dbReference type="Gramene" id="NC9G0273850.1">
    <property type="protein sequence ID" value="NC9G0273850.1:cds"/>
    <property type="gene ID" value="NC9G0273850"/>
</dbReference>
<accession>A0A5K1H030</accession>
<evidence type="ECO:0000313" key="2">
    <source>
        <dbReference type="EMBL" id="VVW80526.1"/>
    </source>
</evidence>
<keyword evidence="1" id="KW-1133">Transmembrane helix</keyword>
<proteinExistence type="predicted"/>
<name>A0A5K1H030_9MAGN</name>
<feature type="transmembrane region" description="Helical" evidence="1">
    <location>
        <begin position="36"/>
        <end position="58"/>
    </location>
</feature>
<evidence type="ECO:0000256" key="1">
    <source>
        <dbReference type="SAM" id="Phobius"/>
    </source>
</evidence>
<keyword evidence="1" id="KW-0812">Transmembrane</keyword>
<gene>
    <name evidence="2" type="ORF">NYM_LOCUS28055</name>
</gene>
<keyword evidence="1" id="KW-0472">Membrane</keyword>
<sequence>MFAPVLGLAVPLSTPHPVVCGQFPNSQSPMMGSTLAVILIISPSPVYILAHLFLTMVVKNRAAKPSTKLQQSPTTTDFFALSGLLAPSSLLTLVETPKLREEGKM</sequence>